<keyword evidence="2" id="KW-0520">NAD</keyword>
<dbReference type="InterPro" id="IPR006140">
    <property type="entry name" value="D-isomer_DH_NAD-bd"/>
</dbReference>
<accession>A0AAD5XI65</accession>
<dbReference type="PANTHER" id="PTHR43333">
    <property type="entry name" value="2-HACID_DH_C DOMAIN-CONTAINING PROTEIN"/>
    <property type="match status" value="1"/>
</dbReference>
<dbReference type="InterPro" id="IPR036291">
    <property type="entry name" value="NAD(P)-bd_dom_sf"/>
</dbReference>
<proteinExistence type="predicted"/>
<dbReference type="Gene3D" id="3.40.50.720">
    <property type="entry name" value="NAD(P)-binding Rossmann-like Domain"/>
    <property type="match status" value="2"/>
</dbReference>
<evidence type="ECO:0000259" key="3">
    <source>
        <dbReference type="Pfam" id="PF02826"/>
    </source>
</evidence>
<organism evidence="4 5">
    <name type="scientific">Physocladia obscura</name>
    <dbReference type="NCBI Taxonomy" id="109957"/>
    <lineage>
        <taxon>Eukaryota</taxon>
        <taxon>Fungi</taxon>
        <taxon>Fungi incertae sedis</taxon>
        <taxon>Chytridiomycota</taxon>
        <taxon>Chytridiomycota incertae sedis</taxon>
        <taxon>Chytridiomycetes</taxon>
        <taxon>Chytridiales</taxon>
        <taxon>Chytriomycetaceae</taxon>
        <taxon>Physocladia</taxon>
    </lineage>
</organism>
<dbReference type="GO" id="GO:0051287">
    <property type="term" value="F:NAD binding"/>
    <property type="evidence" value="ECO:0007669"/>
    <property type="project" value="InterPro"/>
</dbReference>
<name>A0AAD5XI65_9FUNG</name>
<feature type="domain" description="D-isomer specific 2-hydroxyacid dehydrogenase NAD-binding" evidence="3">
    <location>
        <begin position="147"/>
        <end position="336"/>
    </location>
</feature>
<dbReference type="PANTHER" id="PTHR43333:SF1">
    <property type="entry name" value="D-ISOMER SPECIFIC 2-HYDROXYACID DEHYDROGENASE NAD-BINDING DOMAIN-CONTAINING PROTEIN"/>
    <property type="match status" value="1"/>
</dbReference>
<comment type="caution">
    <text evidence="4">The sequence shown here is derived from an EMBL/GenBank/DDBJ whole genome shotgun (WGS) entry which is preliminary data.</text>
</comment>
<evidence type="ECO:0000256" key="1">
    <source>
        <dbReference type="ARBA" id="ARBA00023002"/>
    </source>
</evidence>
<keyword evidence="1" id="KW-0560">Oxidoreductase</keyword>
<dbReference type="SUPFAM" id="SSF51735">
    <property type="entry name" value="NAD(P)-binding Rossmann-fold domains"/>
    <property type="match status" value="1"/>
</dbReference>
<dbReference type="Pfam" id="PF02826">
    <property type="entry name" value="2-Hacid_dh_C"/>
    <property type="match status" value="1"/>
</dbReference>
<dbReference type="Proteomes" id="UP001211907">
    <property type="component" value="Unassembled WGS sequence"/>
</dbReference>
<protein>
    <recommendedName>
        <fullName evidence="3">D-isomer specific 2-hydroxyacid dehydrogenase NAD-binding domain-containing protein</fullName>
    </recommendedName>
</protein>
<reference evidence="4" key="1">
    <citation type="submission" date="2020-05" db="EMBL/GenBank/DDBJ databases">
        <title>Phylogenomic resolution of chytrid fungi.</title>
        <authorList>
            <person name="Stajich J.E."/>
            <person name="Amses K."/>
            <person name="Simmons R."/>
            <person name="Seto K."/>
            <person name="Myers J."/>
            <person name="Bonds A."/>
            <person name="Quandt C.A."/>
            <person name="Barry K."/>
            <person name="Liu P."/>
            <person name="Grigoriev I."/>
            <person name="Longcore J.E."/>
            <person name="James T.Y."/>
        </authorList>
    </citation>
    <scope>NUCLEOTIDE SEQUENCE</scope>
    <source>
        <strain evidence="4">JEL0513</strain>
    </source>
</reference>
<sequence>MEKEIHNDGIVLFVSNRTDAGENGARLQQAVDKLALVSATKRKIQIVIVGSEEAVKKRVPVERRRTIEAVVVDSAVEEILSLTLLPSLRLVASSWAGVDSLMGAVGALNDAVTRNGTGNCTLGPAVLLVRLVDPLMAQRMTQTVTGHVLGWHLGLGDYSMQQRRREWRKRPAPPPSAVRRVVLLGFGALGLQVARALVSLGFTDLAAWATSPRSVPISTITTSDAVTIHTIQIRAGHDALTALFSSADVVINLLPLTPASENSINYTLFSKMLRKHSVFMNFGRGRTVVADDLLRAIDDPSVGLNSAVLDVFATEPLSNDSPLWNHPKITITPHIAAVTDYSSAANTLANTLAKFYSGKFDFEGLVDFEKGF</sequence>
<evidence type="ECO:0000313" key="5">
    <source>
        <dbReference type="Proteomes" id="UP001211907"/>
    </source>
</evidence>
<keyword evidence="5" id="KW-1185">Reference proteome</keyword>
<dbReference type="GO" id="GO:0016491">
    <property type="term" value="F:oxidoreductase activity"/>
    <property type="evidence" value="ECO:0007669"/>
    <property type="project" value="UniProtKB-KW"/>
</dbReference>
<dbReference type="AlphaFoldDB" id="A0AAD5XI65"/>
<gene>
    <name evidence="4" type="ORF">HK100_011629</name>
</gene>
<evidence type="ECO:0000313" key="4">
    <source>
        <dbReference type="EMBL" id="KAJ3123382.1"/>
    </source>
</evidence>
<evidence type="ECO:0000256" key="2">
    <source>
        <dbReference type="ARBA" id="ARBA00023027"/>
    </source>
</evidence>
<dbReference type="EMBL" id="JADGJH010000741">
    <property type="protein sequence ID" value="KAJ3123382.1"/>
    <property type="molecule type" value="Genomic_DNA"/>
</dbReference>